<comment type="caution">
    <text evidence="2">The sequence shown here is derived from an EMBL/GenBank/DDBJ whole genome shotgun (WGS) entry which is preliminary data.</text>
</comment>
<evidence type="ECO:0000313" key="2">
    <source>
        <dbReference type="EMBL" id="MBH1790568.1"/>
    </source>
</evidence>
<dbReference type="EMBL" id="JADUOV010000007">
    <property type="protein sequence ID" value="MBH1790568.1"/>
    <property type="molecule type" value="Genomic_DNA"/>
</dbReference>
<evidence type="ECO:0000313" key="3">
    <source>
        <dbReference type="Proteomes" id="UP000634179"/>
    </source>
</evidence>
<organism evidence="2 3">
    <name type="scientific">Stenotrophomonas maltophilia</name>
    <name type="common">Pseudomonas maltophilia</name>
    <name type="synonym">Xanthomonas maltophilia</name>
    <dbReference type="NCBI Taxonomy" id="40324"/>
    <lineage>
        <taxon>Bacteria</taxon>
        <taxon>Pseudomonadati</taxon>
        <taxon>Pseudomonadota</taxon>
        <taxon>Gammaproteobacteria</taxon>
        <taxon>Lysobacterales</taxon>
        <taxon>Lysobacteraceae</taxon>
        <taxon>Stenotrophomonas</taxon>
        <taxon>Stenotrophomonas maltophilia group</taxon>
    </lineage>
</organism>
<accession>A0AA41CIH1</accession>
<dbReference type="AlphaFoldDB" id="A0AA41CIH1"/>
<gene>
    <name evidence="2" type="ORF">I5V89_11860</name>
</gene>
<feature type="region of interest" description="Disordered" evidence="1">
    <location>
        <begin position="157"/>
        <end position="233"/>
    </location>
</feature>
<dbReference type="Proteomes" id="UP000634179">
    <property type="component" value="Unassembled WGS sequence"/>
</dbReference>
<reference evidence="2" key="1">
    <citation type="submission" date="2020-11" db="EMBL/GenBank/DDBJ databases">
        <title>Enhanced detection system for hospital associated transmission using whole genome sequencing surveillance.</title>
        <authorList>
            <person name="Harrison L.H."/>
            <person name="Van Tyne D."/>
            <person name="Marsh J.W."/>
            <person name="Griffith M.P."/>
            <person name="Snyder D.J."/>
            <person name="Cooper V.S."/>
            <person name="Mustapha M."/>
        </authorList>
    </citation>
    <scope>NUCLEOTIDE SEQUENCE</scope>
    <source>
        <strain evidence="2">STEN00053</strain>
    </source>
</reference>
<protein>
    <submittedName>
        <fullName evidence="2">Uncharacterized protein</fullName>
    </submittedName>
</protein>
<evidence type="ECO:0000256" key="1">
    <source>
        <dbReference type="SAM" id="MobiDB-lite"/>
    </source>
</evidence>
<name>A0AA41CIH1_STEMA</name>
<sequence>MRKENQPAGGASQRAAKLAVPLEKGQTLEEKSAGLIAEGIASNAFVSLLFAQHSGVAGGDELNELVKSTRAAVGRAAKGETDQADGLLTSQAIALNAVFLEMSRRAALNMGEHMGAMETYMRLALKAQSQCRTTLETLAEIKNPRAVAFVKQANIAGGHQQVNNHPPGSSGPVPDEAGRAESKRRPNELLEEISDAQWLDPRAAPATGAGNPEMATVGAGDRPAQRRRKGQGG</sequence>
<proteinExistence type="predicted"/>
<feature type="compositionally biased region" description="Basic and acidic residues" evidence="1">
    <location>
        <begin position="176"/>
        <end position="188"/>
    </location>
</feature>